<evidence type="ECO:0000313" key="1">
    <source>
        <dbReference type="EMBL" id="KAA6374779.1"/>
    </source>
</evidence>
<dbReference type="Proteomes" id="UP000324800">
    <property type="component" value="Unassembled WGS sequence"/>
</dbReference>
<comment type="caution">
    <text evidence="1">The sequence shown here is derived from an EMBL/GenBank/DDBJ whole genome shotgun (WGS) entry which is preliminary data.</text>
</comment>
<dbReference type="EMBL" id="SNRW01011723">
    <property type="protein sequence ID" value="KAA6374779.1"/>
    <property type="molecule type" value="Genomic_DNA"/>
</dbReference>
<name>A0A5J4UWE4_9EUKA</name>
<accession>A0A5J4UWE4</accession>
<protein>
    <submittedName>
        <fullName evidence="1">Uncharacterized protein</fullName>
    </submittedName>
</protein>
<dbReference type="AlphaFoldDB" id="A0A5J4UWE4"/>
<organism evidence="1 2">
    <name type="scientific">Streblomastix strix</name>
    <dbReference type="NCBI Taxonomy" id="222440"/>
    <lineage>
        <taxon>Eukaryota</taxon>
        <taxon>Metamonada</taxon>
        <taxon>Preaxostyla</taxon>
        <taxon>Oxymonadida</taxon>
        <taxon>Streblomastigidae</taxon>
        <taxon>Streblomastix</taxon>
    </lineage>
</organism>
<sequence>MEIKQVRQTIEKLGILISIIHPSGIKTEIADALSRLSSAEDCELKEKFFQQTYHHMNLILTKDLFSQYFNILLPRFMSTIIGDSEITIDALNLVWIMEFPWIHPPTPLLPAVLKKI</sequence>
<evidence type="ECO:0000313" key="2">
    <source>
        <dbReference type="Proteomes" id="UP000324800"/>
    </source>
</evidence>
<reference evidence="1 2" key="1">
    <citation type="submission" date="2019-03" db="EMBL/GenBank/DDBJ databases">
        <title>Single cell metagenomics reveals metabolic interactions within the superorganism composed of flagellate Streblomastix strix and complex community of Bacteroidetes bacteria on its surface.</title>
        <authorList>
            <person name="Treitli S.C."/>
            <person name="Kolisko M."/>
            <person name="Husnik F."/>
            <person name="Keeling P."/>
            <person name="Hampl V."/>
        </authorList>
    </citation>
    <scope>NUCLEOTIDE SEQUENCE [LARGE SCALE GENOMIC DNA]</scope>
    <source>
        <strain evidence="1">ST1C</strain>
    </source>
</reference>
<proteinExistence type="predicted"/>
<gene>
    <name evidence="1" type="ORF">EZS28_029693</name>
</gene>